<dbReference type="Pfam" id="PF13548">
    <property type="entry name" value="DUF4126"/>
    <property type="match status" value="1"/>
</dbReference>
<feature type="domain" description="DUF4126" evidence="2">
    <location>
        <begin position="8"/>
        <end position="179"/>
    </location>
</feature>
<evidence type="ECO:0000313" key="3">
    <source>
        <dbReference type="EMBL" id="MQR01672.1"/>
    </source>
</evidence>
<feature type="transmembrane region" description="Helical" evidence="1">
    <location>
        <begin position="21"/>
        <end position="39"/>
    </location>
</feature>
<keyword evidence="1" id="KW-1133">Transmembrane helix</keyword>
<keyword evidence="1" id="KW-0472">Membrane</keyword>
<protein>
    <submittedName>
        <fullName evidence="3">DUF4126 family protein</fullName>
    </submittedName>
</protein>
<feature type="transmembrane region" description="Helical" evidence="1">
    <location>
        <begin position="157"/>
        <end position="177"/>
    </location>
</feature>
<dbReference type="AlphaFoldDB" id="A0A843YWS0"/>
<accession>A0A843YWS0</accession>
<dbReference type="EMBL" id="WINI01000007">
    <property type="protein sequence ID" value="MQR01672.1"/>
    <property type="molecule type" value="Genomic_DNA"/>
</dbReference>
<dbReference type="RefSeq" id="WP_153235270.1">
    <property type="nucleotide sequence ID" value="NZ_WINI01000007.1"/>
</dbReference>
<evidence type="ECO:0000259" key="2">
    <source>
        <dbReference type="Pfam" id="PF13548"/>
    </source>
</evidence>
<evidence type="ECO:0000313" key="4">
    <source>
        <dbReference type="Proteomes" id="UP000451565"/>
    </source>
</evidence>
<name>A0A843YWS0_9BURK</name>
<comment type="caution">
    <text evidence="3">The sequence shown here is derived from an EMBL/GenBank/DDBJ whole genome shotgun (WGS) entry which is preliminary data.</text>
</comment>
<evidence type="ECO:0000256" key="1">
    <source>
        <dbReference type="SAM" id="Phobius"/>
    </source>
</evidence>
<keyword evidence="4" id="KW-1185">Reference proteome</keyword>
<organism evidence="3 4">
    <name type="scientific">Glaciimonas soli</name>
    <dbReference type="NCBI Taxonomy" id="2590999"/>
    <lineage>
        <taxon>Bacteria</taxon>
        <taxon>Pseudomonadati</taxon>
        <taxon>Pseudomonadota</taxon>
        <taxon>Betaproteobacteria</taxon>
        <taxon>Burkholderiales</taxon>
        <taxon>Oxalobacteraceae</taxon>
        <taxon>Glaciimonas</taxon>
    </lineage>
</organism>
<gene>
    <name evidence="3" type="ORF">GEV47_13415</name>
</gene>
<dbReference type="OrthoDB" id="181455at2"/>
<dbReference type="Proteomes" id="UP000451565">
    <property type="component" value="Unassembled WGS sequence"/>
</dbReference>
<proteinExistence type="predicted"/>
<reference evidence="3 4" key="1">
    <citation type="submission" date="2019-10" db="EMBL/GenBank/DDBJ databases">
        <title>Glaciimonas soli sp. nov., a psychrophilic bacterium isolated from the forest soil of a high elevation mountain in Taiwan.</title>
        <authorList>
            <person name="Wang L.-T."/>
            <person name="Shieh W.Y."/>
        </authorList>
    </citation>
    <scope>NUCLEOTIDE SEQUENCE [LARGE SCALE GENOMIC DNA]</scope>
    <source>
        <strain evidence="3 4">GS1</strain>
    </source>
</reference>
<keyword evidence="1" id="KW-0812">Transmembrane</keyword>
<sequence>MNAISTAAMAAGLSWASGIRLYMALFVAGLFGRLEWVTLPPSLEILQSPWVLGITGLLTVVEFLADKIPGLDSVWDAIQTFIRIPAGAVLGAAAMGHMDPAWTAGAALLGGTFAAGAHATKAGSRAMINTSPEPLSNWTASISEDATVLGALWAAFFHPWVLFAFLIVFFVFAIWLLPKLWRGLRWIFQRFSAESTT</sequence>
<dbReference type="InterPro" id="IPR025196">
    <property type="entry name" value="DUF4126"/>
</dbReference>